<evidence type="ECO:0000313" key="3">
    <source>
        <dbReference type="EMBL" id="QPC82150.1"/>
    </source>
</evidence>
<dbReference type="SMART" id="SM00287">
    <property type="entry name" value="SH3b"/>
    <property type="match status" value="2"/>
</dbReference>
<protein>
    <submittedName>
        <fullName evidence="3">SH3 domain-containing protein</fullName>
    </submittedName>
</protein>
<dbReference type="SUPFAM" id="SSF51445">
    <property type="entry name" value="(Trans)glycosidases"/>
    <property type="match status" value="1"/>
</dbReference>
<accession>A0A7S8E853</accession>
<name>A0A7S8E853_9CHLR</name>
<dbReference type="Proteomes" id="UP000594468">
    <property type="component" value="Chromosome"/>
</dbReference>
<dbReference type="InterPro" id="IPR003646">
    <property type="entry name" value="SH3-like_bac-type"/>
</dbReference>
<feature type="domain" description="SH3b" evidence="2">
    <location>
        <begin position="146"/>
        <end position="212"/>
    </location>
</feature>
<reference evidence="3 4" key="1">
    <citation type="submission" date="2020-02" db="EMBL/GenBank/DDBJ databases">
        <authorList>
            <person name="Zheng R.K."/>
            <person name="Sun C.M."/>
        </authorList>
    </citation>
    <scope>NUCLEOTIDE SEQUENCE [LARGE SCALE GENOMIC DNA]</scope>
    <source>
        <strain evidence="4">rifampicinis</strain>
    </source>
</reference>
<dbReference type="InterPro" id="IPR051923">
    <property type="entry name" value="Glycosyl_Hydrolase_39"/>
</dbReference>
<keyword evidence="4" id="KW-1185">Reference proteome</keyword>
<dbReference type="Gene3D" id="3.20.20.80">
    <property type="entry name" value="Glycosidases"/>
    <property type="match status" value="1"/>
</dbReference>
<proteinExistence type="predicted"/>
<feature type="compositionally biased region" description="Low complexity" evidence="1">
    <location>
        <begin position="112"/>
        <end position="146"/>
    </location>
</feature>
<dbReference type="GO" id="GO:0004553">
    <property type="term" value="F:hydrolase activity, hydrolyzing O-glycosyl compounds"/>
    <property type="evidence" value="ECO:0007669"/>
    <property type="project" value="TreeGrafter"/>
</dbReference>
<organism evidence="3 4">
    <name type="scientific">Phototrophicus methaneseepsis</name>
    <dbReference type="NCBI Taxonomy" id="2710758"/>
    <lineage>
        <taxon>Bacteria</taxon>
        <taxon>Bacillati</taxon>
        <taxon>Chloroflexota</taxon>
        <taxon>Candidatus Thermofontia</taxon>
        <taxon>Phototrophicales</taxon>
        <taxon>Phototrophicaceae</taxon>
        <taxon>Phototrophicus</taxon>
    </lineage>
</organism>
<dbReference type="PANTHER" id="PTHR12631">
    <property type="entry name" value="ALPHA-L-IDURONIDASE"/>
    <property type="match status" value="1"/>
</dbReference>
<dbReference type="Gene3D" id="2.30.30.40">
    <property type="entry name" value="SH3 Domains"/>
    <property type="match status" value="1"/>
</dbReference>
<feature type="region of interest" description="Disordered" evidence="1">
    <location>
        <begin position="234"/>
        <end position="253"/>
    </location>
</feature>
<feature type="compositionally biased region" description="Low complexity" evidence="1">
    <location>
        <begin position="238"/>
        <end position="253"/>
    </location>
</feature>
<dbReference type="PANTHER" id="PTHR12631:SF10">
    <property type="entry name" value="BETA-XYLOSIDASE-LIKE PROTEIN-RELATED"/>
    <property type="match status" value="1"/>
</dbReference>
<sequence>MRQRNRWIATLMTLVTMTLTVGIVSAQGLVATAQSNLSLRVCAGTEWRRVETLSAGMNIALDGRITDGTWVRGISQSGQVGWLYTPGNLNVSDDQINNLPVVNCDDPVTVGAPPPGTVVQESAPQQEQASQEEAPAAPAANNAPSSGGVSVTANLNVNMRGEPDAGSQRVGGLNAGDTFLVDGHDGELNWIRGINNRGEVGWVAANLTSITLDQILSIPAVSPGTPFTLAAPGGGAVAGPQPQQEEAAAQEQAALPPAVASNGPVRGFSYGGHIQSLNTNTANYMWRAGMTWVKIQVRYNQGDDPSGWAGFINEAHSLGFRVLLGVVGHPGQVLNSGYYDAYAGYVAGLASLGVDAVEVWNEPNIDREWPSGHISGSNYTQLLARSYNAIKSVNGNTMVISAAPAPTGYYGGCSGAGCDDRPFIQQMAAAGAANYMDCAGAHYNEGIVPPNWTSGDPRGEYYTRYYGSMVNLYYSTFGKSVCFTELGYLTPEGYGPLPGGFAWAGDTSVAEQAAWLDGAMSRAASSGRVRLVIVWNVDFTGVYGDDPMGGYSIIRPDGSCPACDALGN</sequence>
<evidence type="ECO:0000256" key="1">
    <source>
        <dbReference type="SAM" id="MobiDB-lite"/>
    </source>
</evidence>
<feature type="region of interest" description="Disordered" evidence="1">
    <location>
        <begin position="112"/>
        <end position="151"/>
    </location>
</feature>
<dbReference type="AlphaFoldDB" id="A0A7S8E853"/>
<dbReference type="KEGG" id="pmet:G4Y79_21080"/>
<dbReference type="PROSITE" id="PS51781">
    <property type="entry name" value="SH3B"/>
    <property type="match status" value="1"/>
</dbReference>
<evidence type="ECO:0000259" key="2">
    <source>
        <dbReference type="PROSITE" id="PS51781"/>
    </source>
</evidence>
<dbReference type="RefSeq" id="WP_195170219.1">
    <property type="nucleotide sequence ID" value="NZ_CP062983.1"/>
</dbReference>
<dbReference type="InterPro" id="IPR017853">
    <property type="entry name" value="GH"/>
</dbReference>
<gene>
    <name evidence="3" type="ORF">G4Y79_21080</name>
</gene>
<evidence type="ECO:0000313" key="4">
    <source>
        <dbReference type="Proteomes" id="UP000594468"/>
    </source>
</evidence>
<dbReference type="EMBL" id="CP062983">
    <property type="protein sequence ID" value="QPC82150.1"/>
    <property type="molecule type" value="Genomic_DNA"/>
</dbReference>